<evidence type="ECO:0000256" key="5">
    <source>
        <dbReference type="ARBA" id="ARBA00022692"/>
    </source>
</evidence>
<organism evidence="10 11">
    <name type="scientific">Eiseniibacteriota bacterium</name>
    <dbReference type="NCBI Taxonomy" id="2212470"/>
    <lineage>
        <taxon>Bacteria</taxon>
        <taxon>Candidatus Eiseniibacteriota</taxon>
    </lineage>
</organism>
<name>A0A9D6LA32_UNCEI</name>
<proteinExistence type="predicted"/>
<keyword evidence="4" id="KW-0288">FMN</keyword>
<evidence type="ECO:0000256" key="2">
    <source>
        <dbReference type="ARBA" id="ARBA00022553"/>
    </source>
</evidence>
<evidence type="ECO:0000256" key="9">
    <source>
        <dbReference type="SAM" id="Phobius"/>
    </source>
</evidence>
<dbReference type="GO" id="GO:0055085">
    <property type="term" value="P:transmembrane transport"/>
    <property type="evidence" value="ECO:0007669"/>
    <property type="project" value="InterPro"/>
</dbReference>
<feature type="transmembrane region" description="Helical" evidence="9">
    <location>
        <begin position="161"/>
        <end position="180"/>
    </location>
</feature>
<evidence type="ECO:0000256" key="4">
    <source>
        <dbReference type="ARBA" id="ARBA00022643"/>
    </source>
</evidence>
<dbReference type="PANTHER" id="PTHR30578">
    <property type="entry name" value="ELECTRON TRANSPORT COMPLEX PROTEIN RNFD"/>
    <property type="match status" value="1"/>
</dbReference>
<evidence type="ECO:0000256" key="8">
    <source>
        <dbReference type="ARBA" id="ARBA00023136"/>
    </source>
</evidence>
<keyword evidence="3" id="KW-0285">Flavoprotein</keyword>
<protein>
    <submittedName>
        <fullName evidence="10">RnfABCDGE type electron transport complex subunit D</fullName>
    </submittedName>
</protein>
<dbReference type="GO" id="GO:0005886">
    <property type="term" value="C:plasma membrane"/>
    <property type="evidence" value="ECO:0007669"/>
    <property type="project" value="TreeGrafter"/>
</dbReference>
<evidence type="ECO:0000256" key="6">
    <source>
        <dbReference type="ARBA" id="ARBA00022967"/>
    </source>
</evidence>
<keyword evidence="8 9" id="KW-0472">Membrane</keyword>
<feature type="transmembrane region" description="Helical" evidence="9">
    <location>
        <begin position="136"/>
        <end position="154"/>
    </location>
</feature>
<dbReference type="AlphaFoldDB" id="A0A9D6LA32"/>
<dbReference type="Pfam" id="PF03116">
    <property type="entry name" value="NQR2_RnfD_RnfE"/>
    <property type="match status" value="1"/>
</dbReference>
<dbReference type="InterPro" id="IPR004338">
    <property type="entry name" value="NqrB/RnfD"/>
</dbReference>
<dbReference type="Proteomes" id="UP000807850">
    <property type="component" value="Unassembled WGS sequence"/>
</dbReference>
<dbReference type="PANTHER" id="PTHR30578:SF0">
    <property type="entry name" value="ION-TRANSLOCATING OXIDOREDUCTASE COMPLEX SUBUNIT D"/>
    <property type="match status" value="1"/>
</dbReference>
<dbReference type="EMBL" id="JACQAY010000028">
    <property type="protein sequence ID" value="MBI3538799.1"/>
    <property type="molecule type" value="Genomic_DNA"/>
</dbReference>
<evidence type="ECO:0000313" key="11">
    <source>
        <dbReference type="Proteomes" id="UP000807850"/>
    </source>
</evidence>
<sequence length="308" mass="32354">MTRRVRTPSPARRDPRWFQIAMLSALLAYGVLGLGFGIGAPQIAAVIGAALATQWLCGRMARLPRFDPLSALISAIGLCTLLRTHGIAPAMLAAAIAIASKFVLRVRGKHLWNPTNLALVVMLASGAGWISPGQYGHVAFVALLIVCAGLTVVMRAGRADVTLAFLGAYAAILFGRSLWLGEPLTIPIHRLQSGLLLQFAFNMISDPRTTPDSRAGRVLFGALVAIGAGIVQFALFRANGPVWSLAALTLAAPWIDRLLPGARHEWTPAVAASGDRTTRSVIAAGAAPAAVRIQPSDFAGRAPAPVAL</sequence>
<feature type="transmembrane region" description="Helical" evidence="9">
    <location>
        <begin position="216"/>
        <end position="236"/>
    </location>
</feature>
<evidence type="ECO:0000256" key="1">
    <source>
        <dbReference type="ARBA" id="ARBA00022448"/>
    </source>
</evidence>
<keyword evidence="7 9" id="KW-1133">Transmembrane helix</keyword>
<reference evidence="10" key="1">
    <citation type="submission" date="2020-07" db="EMBL/GenBank/DDBJ databases">
        <title>Huge and variable diversity of episymbiotic CPR bacteria and DPANN archaea in groundwater ecosystems.</title>
        <authorList>
            <person name="He C.Y."/>
            <person name="Keren R."/>
            <person name="Whittaker M."/>
            <person name="Farag I.F."/>
            <person name="Doudna J."/>
            <person name="Cate J.H.D."/>
            <person name="Banfield J.F."/>
        </authorList>
    </citation>
    <scope>NUCLEOTIDE SEQUENCE</scope>
    <source>
        <strain evidence="10">NC_groundwater_928_Pr1_S-0.2um_72_17</strain>
    </source>
</reference>
<evidence type="ECO:0000256" key="7">
    <source>
        <dbReference type="ARBA" id="ARBA00022989"/>
    </source>
</evidence>
<evidence type="ECO:0000313" key="10">
    <source>
        <dbReference type="EMBL" id="MBI3538799.1"/>
    </source>
</evidence>
<evidence type="ECO:0000256" key="3">
    <source>
        <dbReference type="ARBA" id="ARBA00022630"/>
    </source>
</evidence>
<feature type="transmembrane region" description="Helical" evidence="9">
    <location>
        <begin position="20"/>
        <end position="51"/>
    </location>
</feature>
<comment type="caution">
    <text evidence="10">The sequence shown here is derived from an EMBL/GenBank/DDBJ whole genome shotgun (WGS) entry which is preliminary data.</text>
</comment>
<feature type="transmembrane region" description="Helical" evidence="9">
    <location>
        <begin position="111"/>
        <end position="130"/>
    </location>
</feature>
<accession>A0A9D6LA32</accession>
<gene>
    <name evidence="10" type="ORF">HY076_00800</name>
</gene>
<keyword evidence="1" id="KW-0813">Transport</keyword>
<feature type="transmembrane region" description="Helical" evidence="9">
    <location>
        <begin position="71"/>
        <end position="99"/>
    </location>
</feature>
<keyword evidence="6" id="KW-1278">Translocase</keyword>
<keyword evidence="5 9" id="KW-0812">Transmembrane</keyword>
<keyword evidence="2" id="KW-0597">Phosphoprotein</keyword>